<comment type="caution">
    <text evidence="2">The sequence shown here is derived from an EMBL/GenBank/DDBJ whole genome shotgun (WGS) entry which is preliminary data.</text>
</comment>
<evidence type="ECO:0000256" key="1">
    <source>
        <dbReference type="SAM" id="MobiDB-lite"/>
    </source>
</evidence>
<name>A0A5J9UET5_9POAL</name>
<gene>
    <name evidence="2" type="ORF">EJB05_31907</name>
</gene>
<dbReference type="Gramene" id="TVU22223">
    <property type="protein sequence ID" value="TVU22223"/>
    <property type="gene ID" value="EJB05_31907"/>
</dbReference>
<organism evidence="2 3">
    <name type="scientific">Eragrostis curvula</name>
    <name type="common">weeping love grass</name>
    <dbReference type="NCBI Taxonomy" id="38414"/>
    <lineage>
        <taxon>Eukaryota</taxon>
        <taxon>Viridiplantae</taxon>
        <taxon>Streptophyta</taxon>
        <taxon>Embryophyta</taxon>
        <taxon>Tracheophyta</taxon>
        <taxon>Spermatophyta</taxon>
        <taxon>Magnoliopsida</taxon>
        <taxon>Liliopsida</taxon>
        <taxon>Poales</taxon>
        <taxon>Poaceae</taxon>
        <taxon>PACMAD clade</taxon>
        <taxon>Chloridoideae</taxon>
        <taxon>Eragrostideae</taxon>
        <taxon>Eragrostidinae</taxon>
        <taxon>Eragrostis</taxon>
    </lineage>
</organism>
<feature type="region of interest" description="Disordered" evidence="1">
    <location>
        <begin position="1"/>
        <end position="44"/>
    </location>
</feature>
<dbReference type="Proteomes" id="UP000324897">
    <property type="component" value="Unassembled WGS sequence"/>
</dbReference>
<proteinExistence type="predicted"/>
<feature type="non-terminal residue" evidence="2">
    <location>
        <position position="1"/>
    </location>
</feature>
<evidence type="ECO:0000313" key="2">
    <source>
        <dbReference type="EMBL" id="TVU22223.1"/>
    </source>
</evidence>
<evidence type="ECO:0000313" key="3">
    <source>
        <dbReference type="Proteomes" id="UP000324897"/>
    </source>
</evidence>
<keyword evidence="3" id="KW-1185">Reference proteome</keyword>
<accession>A0A5J9UET5</accession>
<protein>
    <submittedName>
        <fullName evidence="2">Uncharacterized protein</fullName>
    </submittedName>
</protein>
<sequence>MGLYGCTTRTPPSKAAVSLTRSTLTTLPASPPIPRSPRPASSRSSASAVRFVYLTSRERRRTSNPRSGQRLYSDPITTAVARVSAFSEATQPSVQPIASVAARISPTSATRTSSMPLEYAGGAAAVTDGGELFNSMFNAMVYLAADATAATPRRNDLAQRA</sequence>
<dbReference type="AlphaFoldDB" id="A0A5J9UET5"/>
<dbReference type="EMBL" id="RWGY01000026">
    <property type="protein sequence ID" value="TVU22223.1"/>
    <property type="molecule type" value="Genomic_DNA"/>
</dbReference>
<reference evidence="2 3" key="1">
    <citation type="journal article" date="2019" name="Sci. Rep.">
        <title>A high-quality genome of Eragrostis curvula grass provides insights into Poaceae evolution and supports new strategies to enhance forage quality.</title>
        <authorList>
            <person name="Carballo J."/>
            <person name="Santos B.A.C.M."/>
            <person name="Zappacosta D."/>
            <person name="Garbus I."/>
            <person name="Selva J.P."/>
            <person name="Gallo C.A."/>
            <person name="Diaz A."/>
            <person name="Albertini E."/>
            <person name="Caccamo M."/>
            <person name="Echenique V."/>
        </authorList>
    </citation>
    <scope>NUCLEOTIDE SEQUENCE [LARGE SCALE GENOMIC DNA]</scope>
    <source>
        <strain evidence="3">cv. Victoria</strain>
        <tissue evidence="2">Leaf</tissue>
    </source>
</reference>